<dbReference type="HOGENOM" id="CLU_3181202_0_0_4"/>
<dbReference type="KEGG" id="bml:BMA10229_1717"/>
<sequence length="46" mass="4584">MRAAGRSIGARAAIGARDTCNPCNARATIGACDARHAMRGGAAPDT</sequence>
<reference evidence="1 2" key="1">
    <citation type="submission" date="2007-01" db="EMBL/GenBank/DDBJ databases">
        <authorList>
            <person name="DeShazer D."/>
            <person name="Woods D.E."/>
            <person name="Nierman W.C."/>
        </authorList>
    </citation>
    <scope>NUCLEOTIDE SEQUENCE [LARGE SCALE GENOMIC DNA]</scope>
    <source>
        <strain evidence="1 2">NCTC 10229</strain>
    </source>
</reference>
<dbReference type="EMBL" id="CP000545">
    <property type="protein sequence ID" value="ABM99930.2"/>
    <property type="molecule type" value="Genomic_DNA"/>
</dbReference>
<dbReference type="Proteomes" id="UP000002283">
    <property type="component" value="Chromosome II"/>
</dbReference>
<accession>A2S0P6</accession>
<proteinExistence type="predicted"/>
<organism evidence="1 2">
    <name type="scientific">Burkholderia mallei (strain NCTC 10229)</name>
    <dbReference type="NCBI Taxonomy" id="412022"/>
    <lineage>
        <taxon>Bacteria</taxon>
        <taxon>Pseudomonadati</taxon>
        <taxon>Pseudomonadota</taxon>
        <taxon>Betaproteobacteria</taxon>
        <taxon>Burkholderiales</taxon>
        <taxon>Burkholderiaceae</taxon>
        <taxon>Burkholderia</taxon>
        <taxon>pseudomallei group</taxon>
    </lineage>
</organism>
<evidence type="ECO:0000313" key="1">
    <source>
        <dbReference type="EMBL" id="ABM99930.2"/>
    </source>
</evidence>
<dbReference type="AlphaFoldDB" id="A2S0P6"/>
<evidence type="ECO:0000313" key="2">
    <source>
        <dbReference type="Proteomes" id="UP000002283"/>
    </source>
</evidence>
<protein>
    <submittedName>
        <fullName evidence="1">Uncharacterized protein</fullName>
    </submittedName>
</protein>
<name>A2S0P6_BURM9</name>
<gene>
    <name evidence="1" type="ordered locus">BMA10229_1717</name>
</gene>